<feature type="transmembrane region" description="Helical" evidence="2">
    <location>
        <begin position="112"/>
        <end position="134"/>
    </location>
</feature>
<dbReference type="OrthoDB" id="5296155at2759"/>
<dbReference type="AlphaFoldDB" id="A0A9P4PWR6"/>
<protein>
    <recommendedName>
        <fullName evidence="5">Tat pathway signal sequence</fullName>
    </recommendedName>
</protein>
<proteinExistence type="predicted"/>
<evidence type="ECO:0000313" key="4">
    <source>
        <dbReference type="Proteomes" id="UP000799764"/>
    </source>
</evidence>
<comment type="caution">
    <text evidence="3">The sequence shown here is derived from an EMBL/GenBank/DDBJ whole genome shotgun (WGS) entry which is preliminary data.</text>
</comment>
<gene>
    <name evidence="3" type="ORF">P171DRAFT_479822</name>
</gene>
<name>A0A9P4PWR6_9PLEO</name>
<evidence type="ECO:0000256" key="1">
    <source>
        <dbReference type="SAM" id="MobiDB-lite"/>
    </source>
</evidence>
<evidence type="ECO:0000313" key="3">
    <source>
        <dbReference type="EMBL" id="KAF2450748.1"/>
    </source>
</evidence>
<evidence type="ECO:0008006" key="5">
    <source>
        <dbReference type="Google" id="ProtNLM"/>
    </source>
</evidence>
<dbReference type="Proteomes" id="UP000799764">
    <property type="component" value="Unassembled WGS sequence"/>
</dbReference>
<sequence>MGIWGPKKHYLNQVGFEQHQDQPKRISTSAGHRLTVILENGSFDSQTAKAHESHRDSVRKSGLSVILPDVPEDRGASAHSSGYSYNVWTENEKFAALRNNQQIAKRGGWKRLLILIAIILLLIIALGVGLGMGLKKKSESSSSTTATTTTNSDSGSSDTPASPTSTSSESSSAQPSNFPIGTYSLVTFLDTVQTNCTSNPLTWTCAPYTDYYTSVSKSQATFNWIISGSKGAYKISSTDNPFSIAFKNADLELLDEGKDKERYRFQIDQTRTISPSTNLTSDHAAVECDFVGNLQGVMYTKMAKEYPSDKDPDASTSYTTWPYALKVEQTAAGGKNVPSCYKTTSSGQQGESIGLDAEDATTMCSCLYKNWHTPT</sequence>
<organism evidence="3 4">
    <name type="scientific">Karstenula rhodostoma CBS 690.94</name>
    <dbReference type="NCBI Taxonomy" id="1392251"/>
    <lineage>
        <taxon>Eukaryota</taxon>
        <taxon>Fungi</taxon>
        <taxon>Dikarya</taxon>
        <taxon>Ascomycota</taxon>
        <taxon>Pezizomycotina</taxon>
        <taxon>Dothideomycetes</taxon>
        <taxon>Pleosporomycetidae</taxon>
        <taxon>Pleosporales</taxon>
        <taxon>Massarineae</taxon>
        <taxon>Didymosphaeriaceae</taxon>
        <taxon>Karstenula</taxon>
    </lineage>
</organism>
<evidence type="ECO:0000256" key="2">
    <source>
        <dbReference type="SAM" id="Phobius"/>
    </source>
</evidence>
<keyword evidence="4" id="KW-1185">Reference proteome</keyword>
<reference evidence="3" key="1">
    <citation type="journal article" date="2020" name="Stud. Mycol.">
        <title>101 Dothideomycetes genomes: a test case for predicting lifestyles and emergence of pathogens.</title>
        <authorList>
            <person name="Haridas S."/>
            <person name="Albert R."/>
            <person name="Binder M."/>
            <person name="Bloem J."/>
            <person name="Labutti K."/>
            <person name="Salamov A."/>
            <person name="Andreopoulos B."/>
            <person name="Baker S."/>
            <person name="Barry K."/>
            <person name="Bills G."/>
            <person name="Bluhm B."/>
            <person name="Cannon C."/>
            <person name="Castanera R."/>
            <person name="Culley D."/>
            <person name="Daum C."/>
            <person name="Ezra D."/>
            <person name="Gonzalez J."/>
            <person name="Henrissat B."/>
            <person name="Kuo A."/>
            <person name="Liang C."/>
            <person name="Lipzen A."/>
            <person name="Lutzoni F."/>
            <person name="Magnuson J."/>
            <person name="Mondo S."/>
            <person name="Nolan M."/>
            <person name="Ohm R."/>
            <person name="Pangilinan J."/>
            <person name="Park H.-J."/>
            <person name="Ramirez L."/>
            <person name="Alfaro M."/>
            <person name="Sun H."/>
            <person name="Tritt A."/>
            <person name="Yoshinaga Y."/>
            <person name="Zwiers L.-H."/>
            <person name="Turgeon B."/>
            <person name="Goodwin S."/>
            <person name="Spatafora J."/>
            <person name="Crous P."/>
            <person name="Grigoriev I."/>
        </authorList>
    </citation>
    <scope>NUCLEOTIDE SEQUENCE</scope>
    <source>
        <strain evidence="3">CBS 690.94</strain>
    </source>
</reference>
<accession>A0A9P4PWR6</accession>
<feature type="compositionally biased region" description="Low complexity" evidence="1">
    <location>
        <begin position="140"/>
        <end position="175"/>
    </location>
</feature>
<keyword evidence="2" id="KW-0812">Transmembrane</keyword>
<keyword evidence="2" id="KW-0472">Membrane</keyword>
<feature type="region of interest" description="Disordered" evidence="1">
    <location>
        <begin position="136"/>
        <end position="175"/>
    </location>
</feature>
<keyword evidence="2" id="KW-1133">Transmembrane helix</keyword>
<dbReference type="EMBL" id="MU001493">
    <property type="protein sequence ID" value="KAF2450748.1"/>
    <property type="molecule type" value="Genomic_DNA"/>
</dbReference>